<dbReference type="InParanoid" id="A0A0C3DHX9"/>
<reference evidence="3" key="2">
    <citation type="submission" date="2015-01" db="EMBL/GenBank/DDBJ databases">
        <title>Evolutionary Origins and Diversification of the Mycorrhizal Mutualists.</title>
        <authorList>
            <consortium name="DOE Joint Genome Institute"/>
            <consortium name="Mycorrhizal Genomics Consortium"/>
            <person name="Kohler A."/>
            <person name="Kuo A."/>
            <person name="Nagy L.G."/>
            <person name="Floudas D."/>
            <person name="Copeland A."/>
            <person name="Barry K.W."/>
            <person name="Cichocki N."/>
            <person name="Veneault-Fourrey C."/>
            <person name="LaButti K."/>
            <person name="Lindquist E.A."/>
            <person name="Lipzen A."/>
            <person name="Lundell T."/>
            <person name="Morin E."/>
            <person name="Murat C."/>
            <person name="Riley R."/>
            <person name="Ohm R."/>
            <person name="Sun H."/>
            <person name="Tunlid A."/>
            <person name="Henrissat B."/>
            <person name="Grigoriev I.V."/>
            <person name="Hibbett D.S."/>
            <person name="Martin F."/>
        </authorList>
    </citation>
    <scope>NUCLEOTIDE SEQUENCE [LARGE SCALE GENOMIC DNA]</scope>
    <source>
        <strain evidence="3">Foug A</strain>
    </source>
</reference>
<dbReference type="InterPro" id="IPR051681">
    <property type="entry name" value="Ser/Thr_Kinases-Pseudokinases"/>
</dbReference>
<dbReference type="Pfam" id="PF07714">
    <property type="entry name" value="PK_Tyr_Ser-Thr"/>
    <property type="match status" value="1"/>
</dbReference>
<proteinExistence type="predicted"/>
<dbReference type="InterPro" id="IPR000719">
    <property type="entry name" value="Prot_kinase_dom"/>
</dbReference>
<dbReference type="STRING" id="1036808.A0A0C3DHX9"/>
<name>A0A0C3DHX9_9AGAM</name>
<dbReference type="HOGENOM" id="CLU_000288_7_18_1"/>
<dbReference type="PROSITE" id="PS50011">
    <property type="entry name" value="PROTEIN_KINASE_DOM"/>
    <property type="match status" value="1"/>
</dbReference>
<dbReference type="EMBL" id="KN822063">
    <property type="protein sequence ID" value="KIM60310.1"/>
    <property type="molecule type" value="Genomic_DNA"/>
</dbReference>
<dbReference type="InterPro" id="IPR011009">
    <property type="entry name" value="Kinase-like_dom_sf"/>
</dbReference>
<feature type="domain" description="Protein kinase" evidence="1">
    <location>
        <begin position="21"/>
        <end position="275"/>
    </location>
</feature>
<dbReference type="SUPFAM" id="SSF56112">
    <property type="entry name" value="Protein kinase-like (PK-like)"/>
    <property type="match status" value="1"/>
</dbReference>
<evidence type="ECO:0000313" key="3">
    <source>
        <dbReference type="Proteomes" id="UP000053989"/>
    </source>
</evidence>
<evidence type="ECO:0000313" key="2">
    <source>
        <dbReference type="EMBL" id="KIM60310.1"/>
    </source>
</evidence>
<reference evidence="2 3" key="1">
    <citation type="submission" date="2014-04" db="EMBL/GenBank/DDBJ databases">
        <authorList>
            <consortium name="DOE Joint Genome Institute"/>
            <person name="Kuo A."/>
            <person name="Kohler A."/>
            <person name="Nagy L.G."/>
            <person name="Floudas D."/>
            <person name="Copeland A."/>
            <person name="Barry K.W."/>
            <person name="Cichocki N."/>
            <person name="Veneault-Fourrey C."/>
            <person name="LaButti K."/>
            <person name="Lindquist E.A."/>
            <person name="Lipzen A."/>
            <person name="Lundell T."/>
            <person name="Morin E."/>
            <person name="Murat C."/>
            <person name="Sun H."/>
            <person name="Tunlid A."/>
            <person name="Henrissat B."/>
            <person name="Grigoriev I.V."/>
            <person name="Hibbett D.S."/>
            <person name="Martin F."/>
            <person name="Nordberg H.P."/>
            <person name="Cantor M.N."/>
            <person name="Hua S.X."/>
        </authorList>
    </citation>
    <scope>NUCLEOTIDE SEQUENCE [LARGE SCALE GENOMIC DNA]</scope>
    <source>
        <strain evidence="2 3">Foug A</strain>
    </source>
</reference>
<keyword evidence="3" id="KW-1185">Reference proteome</keyword>
<dbReference type="PANTHER" id="PTHR44329">
    <property type="entry name" value="SERINE/THREONINE-PROTEIN KINASE TNNI3K-RELATED"/>
    <property type="match status" value="1"/>
</dbReference>
<protein>
    <recommendedName>
        <fullName evidence="1">Protein kinase domain-containing protein</fullName>
    </recommendedName>
</protein>
<dbReference type="Proteomes" id="UP000053989">
    <property type="component" value="Unassembled WGS sequence"/>
</dbReference>
<dbReference type="InterPro" id="IPR008266">
    <property type="entry name" value="Tyr_kinase_AS"/>
</dbReference>
<accession>A0A0C3DHX9</accession>
<gene>
    <name evidence="2" type="ORF">SCLCIDRAFT_1216910</name>
</gene>
<dbReference type="AlphaFoldDB" id="A0A0C3DHX9"/>
<dbReference type="GO" id="GO:0005524">
    <property type="term" value="F:ATP binding"/>
    <property type="evidence" value="ECO:0007669"/>
    <property type="project" value="InterPro"/>
</dbReference>
<dbReference type="InterPro" id="IPR001245">
    <property type="entry name" value="Ser-Thr/Tyr_kinase_cat_dom"/>
</dbReference>
<sequence length="275" mass="30544">MPSLAQILQRLPRLDRQVNRDETIPLMVDGDFITFQGSLNPTGKIIAIRSSRILSRDYEGIEPVLRGAITLSILRHENIAPFLGVAAFDGRLSAVTELMVRGDANSYVQDPQVDPRPLLLGIARGLRYLHGHELGPIYHGDVRGRNVLVADDGRALLTGFECSFISNLPFDMTLTSPIVGALRWMAPEVIDQGRATAEGDVWAFAMTAVELFTGEEPISHIRSGKGLIVRILRVKPDFPTEMSDRWRAICAPCLEFDPGLRPDMMTIVSRIEEMQ</sequence>
<evidence type="ECO:0000259" key="1">
    <source>
        <dbReference type="PROSITE" id="PS50011"/>
    </source>
</evidence>
<dbReference type="Gene3D" id="1.10.510.10">
    <property type="entry name" value="Transferase(Phosphotransferase) domain 1"/>
    <property type="match status" value="1"/>
</dbReference>
<organism evidence="2 3">
    <name type="scientific">Scleroderma citrinum Foug A</name>
    <dbReference type="NCBI Taxonomy" id="1036808"/>
    <lineage>
        <taxon>Eukaryota</taxon>
        <taxon>Fungi</taxon>
        <taxon>Dikarya</taxon>
        <taxon>Basidiomycota</taxon>
        <taxon>Agaricomycotina</taxon>
        <taxon>Agaricomycetes</taxon>
        <taxon>Agaricomycetidae</taxon>
        <taxon>Boletales</taxon>
        <taxon>Sclerodermatineae</taxon>
        <taxon>Sclerodermataceae</taxon>
        <taxon>Scleroderma</taxon>
    </lineage>
</organism>
<dbReference type="OrthoDB" id="346907at2759"/>
<dbReference type="GO" id="GO:0004674">
    <property type="term" value="F:protein serine/threonine kinase activity"/>
    <property type="evidence" value="ECO:0007669"/>
    <property type="project" value="TreeGrafter"/>
</dbReference>
<dbReference type="PROSITE" id="PS00109">
    <property type="entry name" value="PROTEIN_KINASE_TYR"/>
    <property type="match status" value="1"/>
</dbReference>